<dbReference type="InterPro" id="IPR058110">
    <property type="entry name" value="GCG_CRPN_dom"/>
</dbReference>
<evidence type="ECO:0008006" key="4">
    <source>
        <dbReference type="Google" id="ProtNLM"/>
    </source>
</evidence>
<proteinExistence type="predicted"/>
<reference evidence="2 3" key="1">
    <citation type="submission" date="2019-09" db="EMBL/GenBank/DDBJ databases">
        <title>YIM 132548 draft genome.</title>
        <authorList>
            <person name="Jiang L."/>
        </authorList>
    </citation>
    <scope>NUCLEOTIDE SEQUENCE [LARGE SCALE GENOMIC DNA]</scope>
    <source>
        <strain evidence="2 3">YIM 132548</strain>
    </source>
</reference>
<gene>
    <name evidence="2" type="ORF">F6X51_18885</name>
</gene>
<organism evidence="2 3">
    <name type="scientific">Methylobacterium planeticum</name>
    <dbReference type="NCBI Taxonomy" id="2615211"/>
    <lineage>
        <taxon>Bacteria</taxon>
        <taxon>Pseudomonadati</taxon>
        <taxon>Pseudomonadota</taxon>
        <taxon>Alphaproteobacteria</taxon>
        <taxon>Hyphomicrobiales</taxon>
        <taxon>Methylobacteriaceae</taxon>
        <taxon>Methylobacterium</taxon>
    </lineage>
</organism>
<comment type="caution">
    <text evidence="2">The sequence shown here is derived from an EMBL/GenBank/DDBJ whole genome shotgun (WGS) entry which is preliminary data.</text>
</comment>
<evidence type="ECO:0000313" key="3">
    <source>
        <dbReference type="Proteomes" id="UP000441523"/>
    </source>
</evidence>
<accession>A0A6N6MLS9</accession>
<dbReference type="NCBIfam" id="NF047412">
    <property type="entry name" value="sig_GCG_CRPN_rpt"/>
    <property type="match status" value="1"/>
</dbReference>
<keyword evidence="3" id="KW-1185">Reference proteome</keyword>
<keyword evidence="1" id="KW-0732">Signal</keyword>
<evidence type="ECO:0000256" key="1">
    <source>
        <dbReference type="SAM" id="SignalP"/>
    </source>
</evidence>
<feature type="signal peptide" evidence="1">
    <location>
        <begin position="1"/>
        <end position="25"/>
    </location>
</feature>
<dbReference type="Proteomes" id="UP000441523">
    <property type="component" value="Unassembled WGS sequence"/>
</dbReference>
<feature type="chain" id="PRO_5027098196" description="DUF3300 domain-containing protein" evidence="1">
    <location>
        <begin position="26"/>
        <end position="101"/>
    </location>
</feature>
<dbReference type="AlphaFoldDB" id="A0A6N6MLS9"/>
<protein>
    <recommendedName>
        <fullName evidence="4">DUF3300 domain-containing protein</fullName>
    </recommendedName>
</protein>
<evidence type="ECO:0000313" key="2">
    <source>
        <dbReference type="EMBL" id="KAB1071632.1"/>
    </source>
</evidence>
<dbReference type="EMBL" id="VZZJ01000018">
    <property type="protein sequence ID" value="KAB1071632.1"/>
    <property type="molecule type" value="Genomic_DNA"/>
</dbReference>
<dbReference type="RefSeq" id="WP_150965227.1">
    <property type="nucleotide sequence ID" value="NZ_VZZJ01000018.1"/>
</dbReference>
<sequence>MMHVKVLGMAAVLAGSLGVSTVAQAAPLPAAPLAGSGGEALVQTVDWACGPGAHLNPWGRCRPNWGPRPYWRRPVVYGGYGYYRPRPYYRPYGFYGPRAFY</sequence>
<name>A0A6N6MLS9_9HYPH</name>